<dbReference type="EMBL" id="DS113673">
    <property type="protein sequence ID" value="EAX98506.1"/>
    <property type="molecule type" value="Genomic_DNA"/>
</dbReference>
<dbReference type="KEGG" id="tva:4756304"/>
<sequence length="243" mass="28530">MEKNDFYKVKSLIDQKDRTSNSISLFFAESKAEHIPLSELYEKDNLNALFAGNLYYVGPKPDHGEQVQINYGSWQEDGVRHQIEGEKIIYKCVSCTYLDNSMNAEENRAYYEVKRLCAQNNDDMYTSEMYVPPENFTYRAIAGESLVFEYFTTKAYRIFYEFLFLLGLNGISDFFWSYKAKRHIFYSEKKVDFETNGYRTKYGEQDQVSAIKYQESAESQPENTNSYNNAMKMSLRNPYNTDS</sequence>
<keyword evidence="3" id="KW-1185">Reference proteome</keyword>
<gene>
    <name evidence="2" type="ORF">TVAG_354440</name>
</gene>
<dbReference type="InParanoid" id="A2F9D4"/>
<feature type="region of interest" description="Disordered" evidence="1">
    <location>
        <begin position="214"/>
        <end position="243"/>
    </location>
</feature>
<dbReference type="VEuPathDB" id="TrichDB:TVAGG3_0664490"/>
<feature type="compositionally biased region" description="Polar residues" evidence="1">
    <location>
        <begin position="216"/>
        <end position="243"/>
    </location>
</feature>
<evidence type="ECO:0000313" key="3">
    <source>
        <dbReference type="Proteomes" id="UP000001542"/>
    </source>
</evidence>
<evidence type="ECO:0000256" key="1">
    <source>
        <dbReference type="SAM" id="MobiDB-lite"/>
    </source>
</evidence>
<accession>A2F9D4</accession>
<organism evidence="2 3">
    <name type="scientific">Trichomonas vaginalis (strain ATCC PRA-98 / G3)</name>
    <dbReference type="NCBI Taxonomy" id="412133"/>
    <lineage>
        <taxon>Eukaryota</taxon>
        <taxon>Metamonada</taxon>
        <taxon>Parabasalia</taxon>
        <taxon>Trichomonadida</taxon>
        <taxon>Trichomonadidae</taxon>
        <taxon>Trichomonas</taxon>
    </lineage>
</organism>
<reference evidence="2" key="1">
    <citation type="submission" date="2006-10" db="EMBL/GenBank/DDBJ databases">
        <authorList>
            <person name="Amadeo P."/>
            <person name="Zhao Q."/>
            <person name="Wortman J."/>
            <person name="Fraser-Liggett C."/>
            <person name="Carlton J."/>
        </authorList>
    </citation>
    <scope>NUCLEOTIDE SEQUENCE</scope>
    <source>
        <strain evidence="2">G3</strain>
    </source>
</reference>
<dbReference type="VEuPathDB" id="TrichDB:TVAG_354440"/>
<dbReference type="RefSeq" id="XP_001311436.1">
    <property type="nucleotide sequence ID" value="XM_001311435.1"/>
</dbReference>
<reference evidence="2" key="2">
    <citation type="journal article" date="2007" name="Science">
        <title>Draft genome sequence of the sexually transmitted pathogen Trichomonas vaginalis.</title>
        <authorList>
            <person name="Carlton J.M."/>
            <person name="Hirt R.P."/>
            <person name="Silva J.C."/>
            <person name="Delcher A.L."/>
            <person name="Schatz M."/>
            <person name="Zhao Q."/>
            <person name="Wortman J.R."/>
            <person name="Bidwell S.L."/>
            <person name="Alsmark U.C.M."/>
            <person name="Besteiro S."/>
            <person name="Sicheritz-Ponten T."/>
            <person name="Noel C.J."/>
            <person name="Dacks J.B."/>
            <person name="Foster P.G."/>
            <person name="Simillion C."/>
            <person name="Van de Peer Y."/>
            <person name="Miranda-Saavedra D."/>
            <person name="Barton G.J."/>
            <person name="Westrop G.D."/>
            <person name="Mueller S."/>
            <person name="Dessi D."/>
            <person name="Fiori P.L."/>
            <person name="Ren Q."/>
            <person name="Paulsen I."/>
            <person name="Zhang H."/>
            <person name="Bastida-Corcuera F.D."/>
            <person name="Simoes-Barbosa A."/>
            <person name="Brown M.T."/>
            <person name="Hayes R.D."/>
            <person name="Mukherjee M."/>
            <person name="Okumura C.Y."/>
            <person name="Schneider R."/>
            <person name="Smith A.J."/>
            <person name="Vanacova S."/>
            <person name="Villalvazo M."/>
            <person name="Haas B.J."/>
            <person name="Pertea M."/>
            <person name="Feldblyum T.V."/>
            <person name="Utterback T.R."/>
            <person name="Shu C.L."/>
            <person name="Osoegawa K."/>
            <person name="de Jong P.J."/>
            <person name="Hrdy I."/>
            <person name="Horvathova L."/>
            <person name="Zubacova Z."/>
            <person name="Dolezal P."/>
            <person name="Malik S.B."/>
            <person name="Logsdon J.M. Jr."/>
            <person name="Henze K."/>
            <person name="Gupta A."/>
            <person name="Wang C.C."/>
            <person name="Dunne R.L."/>
            <person name="Upcroft J.A."/>
            <person name="Upcroft P."/>
            <person name="White O."/>
            <person name="Salzberg S.L."/>
            <person name="Tang P."/>
            <person name="Chiu C.-H."/>
            <person name="Lee Y.-S."/>
            <person name="Embley T.M."/>
            <person name="Coombs G.H."/>
            <person name="Mottram J.C."/>
            <person name="Tachezy J."/>
            <person name="Fraser-Liggett C.M."/>
            <person name="Johnson P.J."/>
        </authorList>
    </citation>
    <scope>NUCLEOTIDE SEQUENCE [LARGE SCALE GENOMIC DNA]</scope>
    <source>
        <strain evidence="2">G3</strain>
    </source>
</reference>
<evidence type="ECO:0000313" key="2">
    <source>
        <dbReference type="EMBL" id="EAX98506.1"/>
    </source>
</evidence>
<protein>
    <submittedName>
        <fullName evidence="2">Uncharacterized protein</fullName>
    </submittedName>
</protein>
<name>A2F9D4_TRIV3</name>
<proteinExistence type="predicted"/>
<dbReference type="Proteomes" id="UP000001542">
    <property type="component" value="Unassembled WGS sequence"/>
</dbReference>
<dbReference type="AlphaFoldDB" id="A2F9D4"/>